<dbReference type="InterPro" id="IPR038718">
    <property type="entry name" value="SNF2-like_sf"/>
</dbReference>
<dbReference type="CDD" id="cd18012">
    <property type="entry name" value="DEXQc_arch_SWI2_SNF2"/>
    <property type="match status" value="1"/>
</dbReference>
<dbReference type="eggNOG" id="COG0553">
    <property type="taxonomic scope" value="Bacteria"/>
</dbReference>
<dbReference type="InterPro" id="IPR000330">
    <property type="entry name" value="SNF2_N"/>
</dbReference>
<dbReference type="EC" id="3.6.4.-" evidence="4"/>
<dbReference type="GO" id="GO:0004386">
    <property type="term" value="F:helicase activity"/>
    <property type="evidence" value="ECO:0007669"/>
    <property type="project" value="UniProtKB-KW"/>
</dbReference>
<dbReference type="InterPro" id="IPR001650">
    <property type="entry name" value="Helicase_C-like"/>
</dbReference>
<dbReference type="PANTHER" id="PTHR10799">
    <property type="entry name" value="SNF2/RAD54 HELICASE FAMILY"/>
    <property type="match status" value="1"/>
</dbReference>
<dbReference type="Pfam" id="PF00271">
    <property type="entry name" value="Helicase_C"/>
    <property type="match status" value="1"/>
</dbReference>
<dbReference type="EMBL" id="JEMY01000044">
    <property type="protein sequence ID" value="EXI86422.1"/>
    <property type="molecule type" value="Genomic_DNA"/>
</dbReference>
<dbReference type="STRING" id="1454004.AW11_03201"/>
<evidence type="ECO:0000313" key="4">
    <source>
        <dbReference type="EMBL" id="EXI86422.1"/>
    </source>
</evidence>
<gene>
    <name evidence="4" type="primary">rapA_3</name>
    <name evidence="4" type="ORF">AW11_03201</name>
</gene>
<comment type="caution">
    <text evidence="4">The sequence shown here is derived from an EMBL/GenBank/DDBJ whole genome shotgun (WGS) entry which is preliminary data.</text>
</comment>
<dbReference type="Gene3D" id="3.40.50.10810">
    <property type="entry name" value="Tandem AAA-ATPase domain"/>
    <property type="match status" value="1"/>
</dbReference>
<dbReference type="CDD" id="cd18793">
    <property type="entry name" value="SF2_C_SNF"/>
    <property type="match status" value="1"/>
</dbReference>
<dbReference type="Proteomes" id="UP000022141">
    <property type="component" value="Unassembled WGS sequence"/>
</dbReference>
<dbReference type="GO" id="GO:0005524">
    <property type="term" value="F:ATP binding"/>
    <property type="evidence" value="ECO:0007669"/>
    <property type="project" value="InterPro"/>
</dbReference>
<feature type="domain" description="Helicase C-terminal" evidence="3">
    <location>
        <begin position="1231"/>
        <end position="1393"/>
    </location>
</feature>
<evidence type="ECO:0000313" key="5">
    <source>
        <dbReference type="Proteomes" id="UP000022141"/>
    </source>
</evidence>
<dbReference type="SMART" id="SM00490">
    <property type="entry name" value="HELICc"/>
    <property type="match status" value="1"/>
</dbReference>
<dbReference type="PROSITE" id="PS51192">
    <property type="entry name" value="HELICASE_ATP_BIND_1"/>
    <property type="match status" value="1"/>
</dbReference>
<dbReference type="InterPro" id="IPR049730">
    <property type="entry name" value="SNF2/RAD54-like_C"/>
</dbReference>
<dbReference type="InterPro" id="IPR014001">
    <property type="entry name" value="Helicase_ATP-bd"/>
</dbReference>
<protein>
    <submittedName>
        <fullName evidence="4">RNA polymerase-associated protein RapA</fullName>
        <ecNumber evidence="4">3.6.4.-</ecNumber>
    </submittedName>
</protein>
<feature type="domain" description="Helicase ATP-binding" evidence="2">
    <location>
        <begin position="951"/>
        <end position="1110"/>
    </location>
</feature>
<dbReference type="SMART" id="SM00487">
    <property type="entry name" value="DEXDc"/>
    <property type="match status" value="1"/>
</dbReference>
<reference evidence="4" key="1">
    <citation type="submission" date="2014-02" db="EMBL/GenBank/DDBJ databases">
        <title>Expanding our view of genomic diversity in Candidatus Accumulibacter clades.</title>
        <authorList>
            <person name="Skennerton C.T."/>
            <person name="Barr J.J."/>
            <person name="Slater F.R."/>
            <person name="Bond P.L."/>
            <person name="Tyson G.W."/>
        </authorList>
    </citation>
    <scope>NUCLEOTIDE SEQUENCE [LARGE SCALE GENOMIC DNA]</scope>
</reference>
<dbReference type="Pfam" id="PF00176">
    <property type="entry name" value="SNF2-rel_dom"/>
    <property type="match status" value="1"/>
</dbReference>
<dbReference type="GO" id="GO:0016787">
    <property type="term" value="F:hydrolase activity"/>
    <property type="evidence" value="ECO:0007669"/>
    <property type="project" value="UniProtKB-KW"/>
</dbReference>
<evidence type="ECO:0000256" key="1">
    <source>
        <dbReference type="ARBA" id="ARBA00022801"/>
    </source>
</evidence>
<dbReference type="PROSITE" id="PS51194">
    <property type="entry name" value="HELICASE_CTER"/>
    <property type="match status" value="1"/>
</dbReference>
<dbReference type="SUPFAM" id="SSF52540">
    <property type="entry name" value="P-loop containing nucleoside triphosphate hydrolases"/>
    <property type="match status" value="2"/>
</dbReference>
<accession>A0A011QB19</accession>
<organism evidence="4 5">
    <name type="scientific">Accumulibacter regalis</name>
    <dbReference type="NCBI Taxonomy" id="522306"/>
    <lineage>
        <taxon>Bacteria</taxon>
        <taxon>Pseudomonadati</taxon>
        <taxon>Pseudomonadota</taxon>
        <taxon>Betaproteobacteria</taxon>
        <taxon>Candidatus Accumulibacter</taxon>
    </lineage>
</organism>
<evidence type="ECO:0000259" key="2">
    <source>
        <dbReference type="PROSITE" id="PS51192"/>
    </source>
</evidence>
<dbReference type="Gene3D" id="3.40.50.300">
    <property type="entry name" value="P-loop containing nucleotide triphosphate hydrolases"/>
    <property type="match status" value="1"/>
</dbReference>
<name>A0A011QB19_ACCRE</name>
<dbReference type="InterPro" id="IPR027417">
    <property type="entry name" value="P-loop_NTPase"/>
</dbReference>
<proteinExistence type="predicted"/>
<keyword evidence="5" id="KW-1185">Reference proteome</keyword>
<sequence>MNRTALNAPALAKLDRHGLTPDQHKVALASALLWTFRSNTDLHRALSLSGLQNSSGKALTAADVKAATQELRENGLLVDDPSRAATFHLVDALRSALYRQLLESSQGDSLPRLIADVDRFDPTRSAYYWPTGSIPTTIAYVRAKFLSGAASEELSHLRSVLARSLDWNVIVGEAILWPFDGASFQRIEPIWRSQLAYQAIASVCIFSAQAYLPVADWAVEALAGDREALSTDLRLVLGDLAMQRGDSALLEAALDGLDDGLSAAIRAAGLVIDGQWGAGQAAFEAALKQCKSELGGAGKHLLPDSVAWFYPLSLLAQATPRHLELARKFCVAESGKRAPSPYAGWGRWVHAIDVRLGKAPLERAAFRPTRDVEARWVLDSLWAVLLAAWLGRETIAERNPQTVAEQWRASIDLLRQDFDSCRLRTLTHILDGSQAVLEGRDPPERFFIASGGEQWQEILLALQSLGGNAAASGNGETTRLLWELEIGSQGDLLAVTPLEQKRGQRGWGRPRPLSLARIAGNPQLAGADLKVARAVRLEHGYRNRYRIDLAAAIAALPGHPCIVLPGAAEQFVDLSEGAPELELLRVDGRYVMRVEPPLRAPVAANPYSVPDADERRQAEALRLVTLVADGPQRLRLVRFSPAQQQAAQLVSGRFSVPADAPNAQAEVAKTLQALATHFHVHADPAQATRQVPSDSRLRAELSPLGDDLSLRLVVAPLGADGPRLPAAAGRLRLMAVRGSETVGTERDLKSERQHLEAVLDALPFLDSGDGGSEWLITDPENALAVVEALPTLPAIAAVDWPKGKSVRVLTLDSRQLGVKIARERDWFRVSGQATLDEGLVVQLETLLSASRARSRFVPMGDGVYAALTRSLKQKLNDLSAVLETDRGGGKVPTIAAAWLDEVLDGSEVDAGKDFRQAIDRLRQAQAMTPKLPSLLQASLRPYQEDGYQWAIRLATAGVGGCLADDMGLGKTLQALAVLLERAAGGAALVIAPTSVCGNWLAETLRFAPSIDVRVYSEAGEGEREELVARAGPQDLLIVSYTLLQLAQERFAGRQWHTLIADEAQAIKNAAAKRSQAVFALDADFRLALTGTPVENRLSDLWSIMRFVNPGLLGSHRRFDERFAGPIERNRDREAQHVLKRLVGPFVLRRTKSEVLQELPARTELILTVTPEAAEAAHYEALRREASNEIDASLDSAPQAQARFNILAQLTRLRRAACDPRLCSPELGIVGAKVQAFSELASELVANGHKALVFSQFVDFLAILREQLDESGIAFQYLDGSTPAGERTRRVAAFQAGQGDLFLISLKAGGFGLNLTAADYVVITDPWWNPATEDQAMGRAHRIGQLRPVTVYRLVSKGSVEERIVELHHEKRALAESILDEGEASALPSTEDLVALIRGAR</sequence>
<dbReference type="PATRIC" id="fig|1454004.3.peg.3302"/>
<evidence type="ECO:0000259" key="3">
    <source>
        <dbReference type="PROSITE" id="PS51194"/>
    </source>
</evidence>
<keyword evidence="1 4" id="KW-0378">Hydrolase</keyword>